<dbReference type="Proteomes" id="UP001200307">
    <property type="component" value="Unassembled WGS sequence"/>
</dbReference>
<dbReference type="Pfam" id="PF13715">
    <property type="entry name" value="CarbopepD_reg_2"/>
    <property type="match status" value="1"/>
</dbReference>
<dbReference type="PROSITE" id="PS52016">
    <property type="entry name" value="TONB_DEPENDENT_REC_3"/>
    <property type="match status" value="1"/>
</dbReference>
<comment type="caution">
    <text evidence="13">The sequence shown here is derived from an EMBL/GenBank/DDBJ whole genome shotgun (WGS) entry which is preliminary data.</text>
</comment>
<keyword evidence="10" id="KW-0732">Signal</keyword>
<evidence type="ECO:0000256" key="4">
    <source>
        <dbReference type="ARBA" id="ARBA00022692"/>
    </source>
</evidence>
<comment type="subcellular location">
    <subcellularLocation>
        <location evidence="1 8">Cell outer membrane</location>
        <topology evidence="1 8">Multi-pass membrane protein</topology>
    </subcellularLocation>
</comment>
<reference evidence="13" key="1">
    <citation type="submission" date="2021-12" db="EMBL/GenBank/DDBJ databases">
        <authorList>
            <person name="Lv X."/>
        </authorList>
    </citation>
    <scope>NUCLEOTIDE SEQUENCE</scope>
    <source>
        <strain evidence="13">HF2106</strain>
    </source>
</reference>
<dbReference type="InterPro" id="IPR037066">
    <property type="entry name" value="Plug_dom_sf"/>
</dbReference>
<keyword evidence="7 8" id="KW-0998">Cell outer membrane</keyword>
<name>A0AAW4YMW5_9BACT</name>
<dbReference type="Gene3D" id="2.60.40.1120">
    <property type="entry name" value="Carboxypeptidase-like, regulatory domain"/>
    <property type="match status" value="1"/>
</dbReference>
<evidence type="ECO:0000256" key="2">
    <source>
        <dbReference type="ARBA" id="ARBA00022448"/>
    </source>
</evidence>
<evidence type="ECO:0000256" key="1">
    <source>
        <dbReference type="ARBA" id="ARBA00004571"/>
    </source>
</evidence>
<keyword evidence="4 8" id="KW-0812">Transmembrane</keyword>
<dbReference type="Pfam" id="PF00593">
    <property type="entry name" value="TonB_dep_Rec_b-barrel"/>
    <property type="match status" value="1"/>
</dbReference>
<dbReference type="InterPro" id="IPR023997">
    <property type="entry name" value="TonB-dep_OMP_SusC/RagA_CS"/>
</dbReference>
<keyword evidence="3 8" id="KW-1134">Transmembrane beta strand</keyword>
<dbReference type="InterPro" id="IPR012910">
    <property type="entry name" value="Plug_dom"/>
</dbReference>
<evidence type="ECO:0000313" key="13">
    <source>
        <dbReference type="EMBL" id="MCE4123358.1"/>
    </source>
</evidence>
<evidence type="ECO:0000259" key="12">
    <source>
        <dbReference type="Pfam" id="PF07715"/>
    </source>
</evidence>
<dbReference type="GO" id="GO:0009279">
    <property type="term" value="C:cell outer membrane"/>
    <property type="evidence" value="ECO:0007669"/>
    <property type="project" value="UniProtKB-SubCell"/>
</dbReference>
<organism evidence="13 14">
    <name type="scientific">Segatella copri</name>
    <dbReference type="NCBI Taxonomy" id="165179"/>
    <lineage>
        <taxon>Bacteria</taxon>
        <taxon>Pseudomonadati</taxon>
        <taxon>Bacteroidota</taxon>
        <taxon>Bacteroidia</taxon>
        <taxon>Bacteroidales</taxon>
        <taxon>Prevotellaceae</taxon>
        <taxon>Segatella</taxon>
    </lineage>
</organism>
<evidence type="ECO:0000259" key="11">
    <source>
        <dbReference type="Pfam" id="PF00593"/>
    </source>
</evidence>
<keyword evidence="6 8" id="KW-0472">Membrane</keyword>
<evidence type="ECO:0000256" key="10">
    <source>
        <dbReference type="SAM" id="SignalP"/>
    </source>
</evidence>
<keyword evidence="2 8" id="KW-0813">Transport</keyword>
<evidence type="ECO:0000256" key="6">
    <source>
        <dbReference type="ARBA" id="ARBA00023136"/>
    </source>
</evidence>
<dbReference type="Gene3D" id="2.40.170.20">
    <property type="entry name" value="TonB-dependent receptor, beta-barrel domain"/>
    <property type="match status" value="1"/>
</dbReference>
<dbReference type="Pfam" id="PF07715">
    <property type="entry name" value="Plug"/>
    <property type="match status" value="1"/>
</dbReference>
<dbReference type="FunFam" id="2.60.40.1120:FF:000003">
    <property type="entry name" value="Outer membrane protein Omp121"/>
    <property type="match status" value="1"/>
</dbReference>
<dbReference type="Gene3D" id="2.170.130.10">
    <property type="entry name" value="TonB-dependent receptor, plug domain"/>
    <property type="match status" value="1"/>
</dbReference>
<dbReference type="SUPFAM" id="SSF49464">
    <property type="entry name" value="Carboxypeptidase regulatory domain-like"/>
    <property type="match status" value="1"/>
</dbReference>
<dbReference type="InterPro" id="IPR039426">
    <property type="entry name" value="TonB-dep_rcpt-like"/>
</dbReference>
<dbReference type="EMBL" id="JAJTVO010000033">
    <property type="protein sequence ID" value="MCE4123358.1"/>
    <property type="molecule type" value="Genomic_DNA"/>
</dbReference>
<comment type="similarity">
    <text evidence="8 9">Belongs to the TonB-dependent receptor family.</text>
</comment>
<dbReference type="InterPro" id="IPR008969">
    <property type="entry name" value="CarboxyPept-like_regulatory"/>
</dbReference>
<feature type="signal peptide" evidence="10">
    <location>
        <begin position="1"/>
        <end position="23"/>
    </location>
</feature>
<dbReference type="AlphaFoldDB" id="A0AAW4YMW5"/>
<feature type="domain" description="TonB-dependent receptor plug" evidence="12">
    <location>
        <begin position="117"/>
        <end position="222"/>
    </location>
</feature>
<evidence type="ECO:0000256" key="3">
    <source>
        <dbReference type="ARBA" id="ARBA00022452"/>
    </source>
</evidence>
<dbReference type="InterPro" id="IPR023996">
    <property type="entry name" value="TonB-dep_OMP_SusC/RagA"/>
</dbReference>
<feature type="chain" id="PRO_5043778321" evidence="10">
    <location>
        <begin position="24"/>
        <end position="1021"/>
    </location>
</feature>
<keyword evidence="13" id="KW-0675">Receptor</keyword>
<feature type="domain" description="TonB-dependent receptor-like beta-barrel" evidence="11">
    <location>
        <begin position="414"/>
        <end position="872"/>
    </location>
</feature>
<keyword evidence="5 9" id="KW-0798">TonB box</keyword>
<evidence type="ECO:0000256" key="8">
    <source>
        <dbReference type="PROSITE-ProRule" id="PRU01360"/>
    </source>
</evidence>
<evidence type="ECO:0000256" key="9">
    <source>
        <dbReference type="RuleBase" id="RU003357"/>
    </source>
</evidence>
<gene>
    <name evidence="13" type="ORF">LYY06_14095</name>
</gene>
<evidence type="ECO:0000256" key="7">
    <source>
        <dbReference type="ARBA" id="ARBA00023237"/>
    </source>
</evidence>
<protein>
    <submittedName>
        <fullName evidence="13">TonB-dependent receptor</fullName>
    </submittedName>
</protein>
<dbReference type="InterPro" id="IPR000531">
    <property type="entry name" value="Beta-barrel_TonB"/>
</dbReference>
<sequence>MNDYRRFLTFVFLLMISGSAALAQELMKVAGLVVDQNADPLIGVTVRVQGDNKGGAVTDMDGNFTIQVQKGKTLVFSYLGYKNKEVLANSSKLKITLHEDNKVLDDVVVVGYGVQKKSSVTGAISQVKKEDIENRTITNAKAALQGKTAGVQVISSSSAPGSSPTIRIRGYSSNVSSDPLYVVDGVRLGDISGIDPNDIASMEVLKDAASAAIYGAEAGNGVVLITTKKGAVGSGRITYDFQYTTESLAKVPKLMNAEEYIQYMKEGKTFTEDYLFKNWDGKTNTSWVDAIYGKGHMQKHNIGFNGGNQNGNYYLSLTYLDNNGMVKGDNDVYRRMTATINAEYQIKPWLKVGTTNQIEKYNVRSVSESNEYGGMLTAVLQMDPLTPVTYAPDNLPAHMAKALANGKHLLTDANGNYYGVSAFYAGEQYNPFIMRDNGISRNSGFNVNGSIYADFKPFKGFVFTSRLGYRLSGARSSSASLPFYGNVTQSRDFVDYSASSSTSIYYQWENFANYMKKFGEHTINAMAGISFQESTYDYVNGSLAANKEDAVKKNNPLFFFLNYASASATKGVGGEKTRSAKYSYFGRLSYDYMNRYYLQASLRADAADLSKLPSTNRWGYFPAVSAGWTISEEKFFAPLRDVVTSLKLRASWGQNGSLAALGGYAYSTDMAQSGIYPLVGGNNYTQVVRPSTMGNDELKWETSEQTNFGIDGLLFKGRMNFSIDYFTKKTKDLLVNGTTPSLVIGGTTSPMNAGNVSNKGFEFELGWRDNIGDFSYGIRGNLATLKNEVTYIDPSITRLPGSNFHTYTITYFEQGYPVYYFRGYKFTGVDPETGNPQFADLDNSGDISDGDLTDIGNAIPNFTYGITLTAAYKGFDFTLFGSGASGNKIFNCINRPDYQMVNKLKEVFYDNRWTPENPNGTKPRAGADNMDKYACSSAMVYDGSYFKIKQIQLGYNLPKHLLKKVAINSLRLYVSLDDFFTITKYPGFDPEASANATSGMGIDKGAYPMAKKVVMGFNLEF</sequence>
<proteinExistence type="inferred from homology"/>
<dbReference type="SUPFAM" id="SSF56935">
    <property type="entry name" value="Porins"/>
    <property type="match status" value="1"/>
</dbReference>
<evidence type="ECO:0000313" key="14">
    <source>
        <dbReference type="Proteomes" id="UP001200307"/>
    </source>
</evidence>
<evidence type="ECO:0000256" key="5">
    <source>
        <dbReference type="ARBA" id="ARBA00023077"/>
    </source>
</evidence>
<dbReference type="InterPro" id="IPR036942">
    <property type="entry name" value="Beta-barrel_TonB_sf"/>
</dbReference>
<accession>A0AAW4YMW5</accession>
<dbReference type="NCBIfam" id="TIGR04056">
    <property type="entry name" value="OMP_RagA_SusC"/>
    <property type="match status" value="1"/>
</dbReference>
<dbReference type="RefSeq" id="WP_233339756.1">
    <property type="nucleotide sequence ID" value="NZ_JAJTVO010000033.1"/>
</dbReference>
<dbReference type="NCBIfam" id="TIGR04057">
    <property type="entry name" value="SusC_RagA_signa"/>
    <property type="match status" value="1"/>
</dbReference>